<keyword evidence="13" id="KW-1185">Reference proteome</keyword>
<feature type="transmembrane region" description="Helical" evidence="10">
    <location>
        <begin position="705"/>
        <end position="731"/>
    </location>
</feature>
<feature type="transmembrane region" description="Helical" evidence="10">
    <location>
        <begin position="75"/>
        <end position="97"/>
    </location>
</feature>
<dbReference type="InterPro" id="IPR023298">
    <property type="entry name" value="ATPase_P-typ_TM_dom_sf"/>
</dbReference>
<evidence type="ECO:0000256" key="9">
    <source>
        <dbReference type="SAM" id="MobiDB-lite"/>
    </source>
</evidence>
<dbReference type="Pfam" id="PF13246">
    <property type="entry name" value="Cation_ATPase"/>
    <property type="match status" value="1"/>
</dbReference>
<dbReference type="EMBL" id="JAHQIW010007038">
    <property type="protein sequence ID" value="KAJ1371761.1"/>
    <property type="molecule type" value="Genomic_DNA"/>
</dbReference>
<evidence type="ECO:0000256" key="4">
    <source>
        <dbReference type="ARBA" id="ARBA00022741"/>
    </source>
</evidence>
<evidence type="ECO:0000256" key="10">
    <source>
        <dbReference type="SAM" id="Phobius"/>
    </source>
</evidence>
<dbReference type="GO" id="GO:0036376">
    <property type="term" value="P:sodium ion export across plasma membrane"/>
    <property type="evidence" value="ECO:0007669"/>
    <property type="project" value="TreeGrafter"/>
</dbReference>
<dbReference type="GO" id="GO:1990573">
    <property type="term" value="P:potassium ion import across plasma membrane"/>
    <property type="evidence" value="ECO:0007669"/>
    <property type="project" value="TreeGrafter"/>
</dbReference>
<dbReference type="NCBIfam" id="TIGR01494">
    <property type="entry name" value="ATPase_P-type"/>
    <property type="match status" value="1"/>
</dbReference>
<dbReference type="PANTHER" id="PTHR43294:SF21">
    <property type="entry name" value="CATION TRANSPORTING ATPASE"/>
    <property type="match status" value="1"/>
</dbReference>
<dbReference type="PRINTS" id="PR00119">
    <property type="entry name" value="CATATPASE"/>
</dbReference>
<keyword evidence="6" id="KW-1278">Translocase</keyword>
<keyword evidence="5" id="KW-0067">ATP-binding</keyword>
<dbReference type="Gene3D" id="2.70.150.10">
    <property type="entry name" value="Calcium-transporting ATPase, cytoplasmic transduction domain A"/>
    <property type="match status" value="1"/>
</dbReference>
<dbReference type="PRINTS" id="PR00120">
    <property type="entry name" value="HATPASE"/>
</dbReference>
<dbReference type="Pfam" id="PF00689">
    <property type="entry name" value="Cation_ATPase_C"/>
    <property type="match status" value="1"/>
</dbReference>
<feature type="transmembrane region" description="Helical" evidence="10">
    <location>
        <begin position="103"/>
        <end position="124"/>
    </location>
</feature>
<dbReference type="PANTHER" id="PTHR43294">
    <property type="entry name" value="SODIUM/POTASSIUM-TRANSPORTING ATPASE SUBUNIT ALPHA"/>
    <property type="match status" value="1"/>
</dbReference>
<dbReference type="GO" id="GO:1902600">
    <property type="term" value="P:proton transmembrane transport"/>
    <property type="evidence" value="ECO:0007669"/>
    <property type="project" value="TreeGrafter"/>
</dbReference>
<comment type="caution">
    <text evidence="12">The sequence shown here is derived from an EMBL/GenBank/DDBJ whole genome shotgun (WGS) entry which is preliminary data.</text>
</comment>
<evidence type="ECO:0000259" key="11">
    <source>
        <dbReference type="Pfam" id="PF00689"/>
    </source>
</evidence>
<keyword evidence="8 10" id="KW-0472">Membrane</keyword>
<protein>
    <submittedName>
        <fullName evidence="12">ATPase Na K transporting alpha</fullName>
    </submittedName>
</protein>
<dbReference type="InterPro" id="IPR023299">
    <property type="entry name" value="ATPase_P-typ_cyto_dom_N"/>
</dbReference>
<dbReference type="Proteomes" id="UP001196413">
    <property type="component" value="Unassembled WGS sequence"/>
</dbReference>
<accession>A0AAD5R956</accession>
<dbReference type="SUPFAM" id="SSF81665">
    <property type="entry name" value="Calcium ATPase, transmembrane domain M"/>
    <property type="match status" value="1"/>
</dbReference>
<proteinExistence type="predicted"/>
<evidence type="ECO:0000256" key="8">
    <source>
        <dbReference type="ARBA" id="ARBA00023136"/>
    </source>
</evidence>
<evidence type="ECO:0000256" key="7">
    <source>
        <dbReference type="ARBA" id="ARBA00022989"/>
    </source>
</evidence>
<dbReference type="SUPFAM" id="SSF81660">
    <property type="entry name" value="Metal cation-transporting ATPase, ATP-binding domain N"/>
    <property type="match status" value="1"/>
</dbReference>
<evidence type="ECO:0000256" key="1">
    <source>
        <dbReference type="ARBA" id="ARBA00004651"/>
    </source>
</evidence>
<dbReference type="FunFam" id="3.40.50.1000:FF:000083">
    <property type="entry name" value="Sodium/potassium-transporting ATPase subunit alpha"/>
    <property type="match status" value="1"/>
</dbReference>
<dbReference type="AlphaFoldDB" id="A0AAD5R956"/>
<evidence type="ECO:0000313" key="12">
    <source>
        <dbReference type="EMBL" id="KAJ1371761.1"/>
    </source>
</evidence>
<dbReference type="GO" id="GO:0006883">
    <property type="term" value="P:intracellular sodium ion homeostasis"/>
    <property type="evidence" value="ECO:0007669"/>
    <property type="project" value="TreeGrafter"/>
</dbReference>
<name>A0AAD5R956_PARTN</name>
<organism evidence="12 13">
    <name type="scientific">Parelaphostrongylus tenuis</name>
    <name type="common">Meningeal worm</name>
    <dbReference type="NCBI Taxonomy" id="148309"/>
    <lineage>
        <taxon>Eukaryota</taxon>
        <taxon>Metazoa</taxon>
        <taxon>Ecdysozoa</taxon>
        <taxon>Nematoda</taxon>
        <taxon>Chromadorea</taxon>
        <taxon>Rhabditida</taxon>
        <taxon>Rhabditina</taxon>
        <taxon>Rhabditomorpha</taxon>
        <taxon>Strongyloidea</taxon>
        <taxon>Metastrongylidae</taxon>
        <taxon>Parelaphostrongylus</taxon>
    </lineage>
</organism>
<dbReference type="SUPFAM" id="SSF56784">
    <property type="entry name" value="HAD-like"/>
    <property type="match status" value="1"/>
</dbReference>
<dbReference type="InterPro" id="IPR006068">
    <property type="entry name" value="ATPase_P-typ_cation-transptr_C"/>
</dbReference>
<evidence type="ECO:0000256" key="2">
    <source>
        <dbReference type="ARBA" id="ARBA00022475"/>
    </source>
</evidence>
<comment type="subcellular location">
    <subcellularLocation>
        <location evidence="1">Cell membrane</location>
        <topology evidence="1">Multi-pass membrane protein</topology>
    </subcellularLocation>
</comment>
<dbReference type="InterPro" id="IPR050510">
    <property type="entry name" value="Cation_transp_ATPase_P-type"/>
</dbReference>
<keyword evidence="3 10" id="KW-0812">Transmembrane</keyword>
<feature type="domain" description="Cation-transporting P-type ATPase C-terminal" evidence="11">
    <location>
        <begin position="657"/>
        <end position="735"/>
    </location>
</feature>
<sequence>MAPVECTAEAAASYVSVFDSRNVAFKGSYCTEGDGLGIVIRTGKFTVLGGIANLHTHLPPVKTKLQRELRIISKFISILAICMATAMFFIGCIVAKFENVLDHFVIGFLIVIVANVPQGLPATVMSQLRIIARRLSQKNIYIKKVDLIDELGAATLICADKSGTLTMNQMVVTDLWYNRRMVVTGAGIDHKHPHMRAMRSAVKTGERLEEPLPDILTVMSVCNRAQFENVRRSSCRVSTIRALQKSASEAMLSGPVTKNFTIVDTRTGQISERIRPTPSRSDRLSALEQGVSESTTDQPKNQKKSRKNDIYGIPSDVALVKYVELHASVEGIRQRYHLVHEIPFNSIRRWQLVVARCLVDVVPVKNIPQPSKDEARYVVMIKGAPEVILGSCKLARANSEVVDIDDKFRQECQKAWESLGNAGRRVIAFAQAHFNAPTDMKFVHGEYKWPDNLIFLGMAAIMDPPRPETAAAINQCKGAGIKVFMITGDHPTTAKAVATQIGLIEDINDKIGMKTEGRDWCVVTGEQLQDYNQAEWDALLRHQYIVFARTNLEQKLRIVQEVQHRGETVAVTGGGVNDAPALARANVGIAMGRCGSDIARQTADIVLLDDNFASIVKGIEEGRLLFDNLRLSLAYTFAHLWPELFPIMLTFVLGLPQGLSPVQILSIDLASELPPAVSLAYEQPEEDIMLTPPRSRKTRLLSKGLLAYAYFFAGTGITIGCMAAYLSVYWYHNITFKDLLFTAEHHWKVGAVNFTTSDGVVYDENQQLFIKGQRQPLGRLFSLCRRCFISIIAQPDEFLFSNMASQTLSLCLL</sequence>
<evidence type="ECO:0000256" key="6">
    <source>
        <dbReference type="ARBA" id="ARBA00022967"/>
    </source>
</evidence>
<gene>
    <name evidence="12" type="primary">CATP-1</name>
    <name evidence="12" type="ORF">KIN20_033764</name>
</gene>
<dbReference type="Gene3D" id="1.20.1110.10">
    <property type="entry name" value="Calcium-transporting ATPase, transmembrane domain"/>
    <property type="match status" value="2"/>
</dbReference>
<evidence type="ECO:0000256" key="3">
    <source>
        <dbReference type="ARBA" id="ARBA00022692"/>
    </source>
</evidence>
<feature type="region of interest" description="Disordered" evidence="9">
    <location>
        <begin position="273"/>
        <end position="308"/>
    </location>
</feature>
<evidence type="ECO:0000256" key="5">
    <source>
        <dbReference type="ARBA" id="ARBA00022840"/>
    </source>
</evidence>
<keyword evidence="7 10" id="KW-1133">Transmembrane helix</keyword>
<feature type="compositionally biased region" description="Basic and acidic residues" evidence="9">
    <location>
        <begin position="273"/>
        <end position="285"/>
    </location>
</feature>
<keyword evidence="2" id="KW-1003">Cell membrane</keyword>
<dbReference type="InterPro" id="IPR001757">
    <property type="entry name" value="P_typ_ATPase"/>
</dbReference>
<reference evidence="12" key="1">
    <citation type="submission" date="2021-06" db="EMBL/GenBank/DDBJ databases">
        <title>Parelaphostrongylus tenuis whole genome reference sequence.</title>
        <authorList>
            <person name="Garwood T.J."/>
            <person name="Larsen P.A."/>
            <person name="Fountain-Jones N.M."/>
            <person name="Garbe J.R."/>
            <person name="Macchietto M.G."/>
            <person name="Kania S.A."/>
            <person name="Gerhold R.W."/>
            <person name="Richards J.E."/>
            <person name="Wolf T.M."/>
        </authorList>
    </citation>
    <scope>NUCLEOTIDE SEQUENCE</scope>
    <source>
        <strain evidence="12">MNPRO001-30</strain>
        <tissue evidence="12">Meninges</tissue>
    </source>
</reference>
<dbReference type="Gene3D" id="3.40.1110.10">
    <property type="entry name" value="Calcium-transporting ATPase, cytoplasmic domain N"/>
    <property type="match status" value="2"/>
</dbReference>
<dbReference type="GO" id="GO:0005524">
    <property type="term" value="F:ATP binding"/>
    <property type="evidence" value="ECO:0007669"/>
    <property type="project" value="UniProtKB-KW"/>
</dbReference>
<dbReference type="GO" id="GO:0016887">
    <property type="term" value="F:ATP hydrolysis activity"/>
    <property type="evidence" value="ECO:0007669"/>
    <property type="project" value="InterPro"/>
</dbReference>
<dbReference type="GO" id="GO:0005886">
    <property type="term" value="C:plasma membrane"/>
    <property type="evidence" value="ECO:0007669"/>
    <property type="project" value="UniProtKB-SubCell"/>
</dbReference>
<dbReference type="GO" id="GO:0030007">
    <property type="term" value="P:intracellular potassium ion homeostasis"/>
    <property type="evidence" value="ECO:0007669"/>
    <property type="project" value="TreeGrafter"/>
</dbReference>
<dbReference type="InterPro" id="IPR036412">
    <property type="entry name" value="HAD-like_sf"/>
</dbReference>
<dbReference type="Gene3D" id="3.40.50.1000">
    <property type="entry name" value="HAD superfamily/HAD-like"/>
    <property type="match status" value="2"/>
</dbReference>
<evidence type="ECO:0000313" key="13">
    <source>
        <dbReference type="Proteomes" id="UP001196413"/>
    </source>
</evidence>
<dbReference type="InterPro" id="IPR023214">
    <property type="entry name" value="HAD_sf"/>
</dbReference>
<keyword evidence="4" id="KW-0547">Nucleotide-binding</keyword>
<dbReference type="GO" id="GO:0005391">
    <property type="term" value="F:P-type sodium:potassium-exchanging transporter activity"/>
    <property type="evidence" value="ECO:0007669"/>
    <property type="project" value="TreeGrafter"/>
</dbReference>